<dbReference type="EMBL" id="JNFP01000026">
    <property type="protein sequence ID" value="KIA62998.1"/>
    <property type="molecule type" value="Genomic_DNA"/>
</dbReference>
<accession>A0ABR4ZCM5</accession>
<evidence type="ECO:0000313" key="1">
    <source>
        <dbReference type="EMBL" id="KIA62998.1"/>
    </source>
</evidence>
<comment type="caution">
    <text evidence="1">The sequence shown here is derived from an EMBL/GenBank/DDBJ whole genome shotgun (WGS) entry which is preliminary data.</text>
</comment>
<dbReference type="RefSeq" id="WP_043673560.1">
    <property type="nucleotide sequence ID" value="NZ_BDCI01000004.1"/>
</dbReference>
<organism evidence="1 2">
    <name type="scientific">Nocardia vulneris</name>
    <dbReference type="NCBI Taxonomy" id="1141657"/>
    <lineage>
        <taxon>Bacteria</taxon>
        <taxon>Bacillati</taxon>
        <taxon>Actinomycetota</taxon>
        <taxon>Actinomycetes</taxon>
        <taxon>Mycobacteriales</taxon>
        <taxon>Nocardiaceae</taxon>
        <taxon>Nocardia</taxon>
    </lineage>
</organism>
<protein>
    <submittedName>
        <fullName evidence="1">Uncharacterized protein</fullName>
    </submittedName>
</protein>
<gene>
    <name evidence="1" type="ORF">FG87_21720</name>
</gene>
<proteinExistence type="predicted"/>
<name>A0ABR4ZCM5_9NOCA</name>
<keyword evidence="2" id="KW-1185">Reference proteome</keyword>
<evidence type="ECO:0000313" key="2">
    <source>
        <dbReference type="Proteomes" id="UP000031364"/>
    </source>
</evidence>
<sequence>MAYTKQTWANGEVGGTEVDADALNYIEEGIYQASLTQPKPWAHELIVTNSATRASGLNGATLGIAMPAGITLTRIRVRFGTADGSGSTVITIKKNGSATGMPTVTVAQPATNQTWTGTVSLAQNDVLTADVAPGGTPGTGLAILFSGTYA</sequence>
<reference evidence="1 2" key="1">
    <citation type="journal article" date="2014" name="Int. J. Syst. Evol. Microbiol.">
        <title>Nocardia vulneris sp. nov., isolated from wounds of human patients in North America.</title>
        <authorList>
            <person name="Lasker B.A."/>
            <person name="Bell M."/>
            <person name="Klenk H.P."/>
            <person name="Sproer C."/>
            <person name="Schumann C."/>
            <person name="Schumann P."/>
            <person name="Brown J.M."/>
        </authorList>
    </citation>
    <scope>NUCLEOTIDE SEQUENCE [LARGE SCALE GENOMIC DNA]</scope>
    <source>
        <strain evidence="1 2">W9851</strain>
    </source>
</reference>
<dbReference type="Proteomes" id="UP000031364">
    <property type="component" value="Unassembled WGS sequence"/>
</dbReference>